<organism evidence="6">
    <name type="scientific">Hexamita inflata</name>
    <dbReference type="NCBI Taxonomy" id="28002"/>
    <lineage>
        <taxon>Eukaryota</taxon>
        <taxon>Metamonada</taxon>
        <taxon>Diplomonadida</taxon>
        <taxon>Hexamitidae</taxon>
        <taxon>Hexamitinae</taxon>
        <taxon>Hexamita</taxon>
    </lineage>
</organism>
<keyword evidence="8" id="KW-1185">Reference proteome</keyword>
<reference evidence="7 8" key="2">
    <citation type="submission" date="2024-07" db="EMBL/GenBank/DDBJ databases">
        <authorList>
            <person name="Akdeniz Z."/>
        </authorList>
    </citation>
    <scope>NUCLEOTIDE SEQUENCE [LARGE SCALE GENOMIC DNA]</scope>
</reference>
<dbReference type="PANTHER" id="PTHR45973">
    <property type="entry name" value="PROTEIN PHOSPHATASE 1 REGULATORY SUBUNIT SDS22-RELATED"/>
    <property type="match status" value="1"/>
</dbReference>
<evidence type="ECO:0000313" key="7">
    <source>
        <dbReference type="EMBL" id="CAL5977352.1"/>
    </source>
</evidence>
<dbReference type="SUPFAM" id="SSF52075">
    <property type="entry name" value="Outer arm dynein light chain 1"/>
    <property type="match status" value="1"/>
</dbReference>
<comment type="caution">
    <text evidence="6">The sequence shown here is derived from an EMBL/GenBank/DDBJ whole genome shotgun (WGS) entry which is preliminary data.</text>
</comment>
<sequence>MTQLVKLDLGQNNIQNISHLSSLVNLRILRLDYNQIEDIQPLGYLKQLEELTLAQNHIVQVHPLRKLQNLVTLELGCNKIIDIQPLCGLQNLQNLFLYRNQIVIIEPLLQMRNISCLNLAYNMSQIPQKMYINNYLLNNMTFETQLVPTQKQKRFSRLLSVIYDAYYQRCVFHRKQKHVHECFKKFRTFVLQNSTLISQKQLQLSSKAVHMFSAPDYSQYQ</sequence>
<evidence type="ECO:0000313" key="8">
    <source>
        <dbReference type="Proteomes" id="UP001642409"/>
    </source>
</evidence>
<dbReference type="InterPro" id="IPR003591">
    <property type="entry name" value="Leu-rich_rpt_typical-subtyp"/>
</dbReference>
<dbReference type="InterPro" id="IPR001611">
    <property type="entry name" value="Leu-rich_rpt"/>
</dbReference>
<dbReference type="EMBL" id="CAXDID020000008">
    <property type="protein sequence ID" value="CAL5977352.1"/>
    <property type="molecule type" value="Genomic_DNA"/>
</dbReference>
<accession>A0AA86TPT6</accession>
<dbReference type="SMART" id="SM00365">
    <property type="entry name" value="LRR_SD22"/>
    <property type="match status" value="5"/>
</dbReference>
<name>A0AA86TPT6_9EUKA</name>
<evidence type="ECO:0000256" key="3">
    <source>
        <dbReference type="ARBA" id="ARBA00022737"/>
    </source>
</evidence>
<keyword evidence="5" id="KW-0966">Cell projection</keyword>
<protein>
    <submittedName>
        <fullName evidence="6">Leucine-rich repeat domain-containing protein</fullName>
    </submittedName>
    <submittedName>
        <fullName evidence="7">Leucine-rich_repeat domain-containing protein</fullName>
    </submittedName>
</protein>
<dbReference type="Pfam" id="PF12799">
    <property type="entry name" value="LRR_4"/>
    <property type="match status" value="2"/>
</dbReference>
<gene>
    <name evidence="7" type="ORF">HINF_LOCUS4256</name>
    <name evidence="6" type="ORF">HINF_LOCUS6693</name>
</gene>
<dbReference type="InterPro" id="IPR032675">
    <property type="entry name" value="LRR_dom_sf"/>
</dbReference>
<reference evidence="6" key="1">
    <citation type="submission" date="2023-06" db="EMBL/GenBank/DDBJ databases">
        <authorList>
            <person name="Kurt Z."/>
        </authorList>
    </citation>
    <scope>NUCLEOTIDE SEQUENCE</scope>
</reference>
<dbReference type="Proteomes" id="UP001642409">
    <property type="component" value="Unassembled WGS sequence"/>
</dbReference>
<keyword evidence="2" id="KW-0433">Leucine-rich repeat</keyword>
<dbReference type="PROSITE" id="PS51450">
    <property type="entry name" value="LRR"/>
    <property type="match status" value="5"/>
</dbReference>
<dbReference type="InterPro" id="IPR025875">
    <property type="entry name" value="Leu-rich_rpt_4"/>
</dbReference>
<evidence type="ECO:0000256" key="5">
    <source>
        <dbReference type="ARBA" id="ARBA00023273"/>
    </source>
</evidence>
<keyword evidence="3" id="KW-0677">Repeat</keyword>
<evidence type="ECO:0000256" key="4">
    <source>
        <dbReference type="ARBA" id="ARBA00023069"/>
    </source>
</evidence>
<dbReference type="InterPro" id="IPR050576">
    <property type="entry name" value="Cilia_flagella_integrity"/>
</dbReference>
<evidence type="ECO:0000313" key="6">
    <source>
        <dbReference type="EMBL" id="CAI9919048.1"/>
    </source>
</evidence>
<keyword evidence="4" id="KW-0969">Cilium</keyword>
<dbReference type="PANTHER" id="PTHR45973:SF9">
    <property type="entry name" value="LEUCINE-RICH REPEAT-CONTAINING PROTEIN 46"/>
    <property type="match status" value="1"/>
</dbReference>
<dbReference type="AlphaFoldDB" id="A0AA86TPT6"/>
<comment type="subcellular location">
    <subcellularLocation>
        <location evidence="1">Cell projection</location>
        <location evidence="1">Cilium</location>
    </subcellularLocation>
</comment>
<dbReference type="Gene3D" id="3.80.10.10">
    <property type="entry name" value="Ribonuclease Inhibitor"/>
    <property type="match status" value="1"/>
</dbReference>
<dbReference type="EMBL" id="CATOUU010000171">
    <property type="protein sequence ID" value="CAI9919048.1"/>
    <property type="molecule type" value="Genomic_DNA"/>
</dbReference>
<proteinExistence type="predicted"/>
<dbReference type="SMART" id="SM00369">
    <property type="entry name" value="LRR_TYP"/>
    <property type="match status" value="3"/>
</dbReference>
<evidence type="ECO:0000256" key="2">
    <source>
        <dbReference type="ARBA" id="ARBA00022614"/>
    </source>
</evidence>
<evidence type="ECO:0000256" key="1">
    <source>
        <dbReference type="ARBA" id="ARBA00004138"/>
    </source>
</evidence>